<evidence type="ECO:0000313" key="1">
    <source>
        <dbReference type="EMBL" id="KQL50930.1"/>
    </source>
</evidence>
<comment type="caution">
    <text evidence="1">The sequence shown here is derived from an EMBL/GenBank/DDBJ whole genome shotgun (WGS) entry which is preliminary data.</text>
</comment>
<dbReference type="PATRIC" id="fig|157838.3.peg.5463"/>
<dbReference type="AlphaFoldDB" id="A0A0Q3WS65"/>
<evidence type="ECO:0000313" key="2">
    <source>
        <dbReference type="Proteomes" id="UP000051888"/>
    </source>
</evidence>
<reference evidence="1 2" key="1">
    <citation type="submission" date="2015-09" db="EMBL/GenBank/DDBJ databases">
        <title>Genome sequencing project for genomic taxonomy and phylogenomics of Bacillus-like bacteria.</title>
        <authorList>
            <person name="Liu B."/>
            <person name="Wang J."/>
            <person name="Zhu Y."/>
            <person name="Liu G."/>
            <person name="Chen Q."/>
            <person name="Chen Z."/>
            <person name="Lan J."/>
            <person name="Che J."/>
            <person name="Ge C."/>
            <person name="Shi H."/>
            <person name="Pan Z."/>
            <person name="Liu X."/>
        </authorList>
    </citation>
    <scope>NUCLEOTIDE SEQUENCE [LARGE SCALE GENOMIC DNA]</scope>
    <source>
        <strain evidence="1 2">LMG 18435</strain>
    </source>
</reference>
<dbReference type="Proteomes" id="UP000051888">
    <property type="component" value="Unassembled WGS sequence"/>
</dbReference>
<keyword evidence="2" id="KW-1185">Reference proteome</keyword>
<protein>
    <submittedName>
        <fullName evidence="1">Uncharacterized protein</fullName>
    </submittedName>
</protein>
<gene>
    <name evidence="1" type="ORF">AN964_24820</name>
</gene>
<accession>A0A0Q3WS65</accession>
<dbReference type="EMBL" id="LJJC01000015">
    <property type="protein sequence ID" value="KQL50930.1"/>
    <property type="molecule type" value="Genomic_DNA"/>
</dbReference>
<name>A0A0Q3WS65_9BACI</name>
<proteinExistence type="predicted"/>
<organism evidence="1 2">
    <name type="scientific">Heyndrickxia shackletonii</name>
    <dbReference type="NCBI Taxonomy" id="157838"/>
    <lineage>
        <taxon>Bacteria</taxon>
        <taxon>Bacillati</taxon>
        <taxon>Bacillota</taxon>
        <taxon>Bacilli</taxon>
        <taxon>Bacillales</taxon>
        <taxon>Bacillaceae</taxon>
        <taxon>Heyndrickxia</taxon>
    </lineage>
</organism>
<sequence length="72" mass="8112">MGCEHPSKGNDPRKPINISKRKFIILDSVNAPLPPEIKAIKSMPSTLEPQQIPNANWKDPIVITKMPLKNRK</sequence>